<evidence type="ECO:0000313" key="7">
    <source>
        <dbReference type="Proteomes" id="UP000203507"/>
    </source>
</evidence>
<dbReference type="GO" id="GO:0030246">
    <property type="term" value="F:carbohydrate binding"/>
    <property type="evidence" value="ECO:0007669"/>
    <property type="project" value="UniProtKB-KW"/>
</dbReference>
<keyword evidence="4" id="KW-0472">Membrane</keyword>
<sequence>METLICRTPGLAIPASMKHKIWTNGKVRLKVYFYMVFLICTITALLFIVTLRLTAALSLRKSGDGTMLTSKLLPVVKDIALSRNGLNCPAGWIKHKNRCHHFSDRSMTYFDVPLYCSEMMATPFIIDHPVDVEVLQRRVKSAIWVGLTLDYGVWSWFGGSSVEIYKDIMRGWIWHEHDLSTTITNYGRGSNMILHPKTGLVVSEADRSTNAACSVTVCPPTWVLLGENCFGAIDRPVSYNEAVAICDDMNATLANPFSANVANKIVRKNAFYWFVPCLKDHVWNTEDGLEPIWWIIETPPIEDGETYCMLYSAEFGAILRASNDPFFFMCAMHL</sequence>
<feature type="domain" description="C-type lectin" evidence="5">
    <location>
        <begin position="88"/>
        <end position="214"/>
    </location>
</feature>
<dbReference type="SUPFAM" id="SSF56436">
    <property type="entry name" value="C-type lectin-like"/>
    <property type="match status" value="2"/>
</dbReference>
<keyword evidence="3" id="KW-0325">Glycoprotein</keyword>
<name>A0A1X9T5H8_9VIRU</name>
<evidence type="ECO:0000256" key="3">
    <source>
        <dbReference type="ARBA" id="ARBA00023180"/>
    </source>
</evidence>
<keyword evidence="4" id="KW-1133">Transmembrane helix</keyword>
<organism evidence="6">
    <name type="scientific">Ranid herpesvirus 3</name>
    <dbReference type="NCBI Taxonomy" id="1987509"/>
    <lineage>
        <taxon>Viruses</taxon>
        <taxon>Duplodnaviria</taxon>
        <taxon>Heunggongvirae</taxon>
        <taxon>Peploviricota</taxon>
        <taxon>Herviviricetes</taxon>
        <taxon>Herpesvirales</taxon>
        <taxon>Alloherpesviridae</taxon>
        <taxon>Batravirus</taxon>
        <taxon>Batravirus ranidallo3</taxon>
    </lineage>
</organism>
<dbReference type="RefSeq" id="YP_009362468.1">
    <property type="nucleotide sequence ID" value="NC_034618.1"/>
</dbReference>
<keyword evidence="1 6" id="KW-0430">Lectin</keyword>
<dbReference type="EMBL" id="KX832224">
    <property type="protein sequence ID" value="ARR28959.1"/>
    <property type="molecule type" value="Genomic_DNA"/>
</dbReference>
<dbReference type="InterPro" id="IPR001304">
    <property type="entry name" value="C-type_lectin-like"/>
</dbReference>
<evidence type="ECO:0000256" key="2">
    <source>
        <dbReference type="ARBA" id="ARBA00023157"/>
    </source>
</evidence>
<keyword evidence="7" id="KW-1185">Reference proteome</keyword>
<keyword evidence="4" id="KW-0812">Transmembrane</keyword>
<dbReference type="GeneID" id="32878293"/>
<keyword evidence="2" id="KW-1015">Disulfide bond</keyword>
<dbReference type="InterPro" id="IPR016186">
    <property type="entry name" value="C-type_lectin-like/link_sf"/>
</dbReference>
<evidence type="ECO:0000256" key="1">
    <source>
        <dbReference type="ARBA" id="ARBA00022734"/>
    </source>
</evidence>
<proteinExistence type="predicted"/>
<dbReference type="PANTHER" id="PTHR46490:SF6">
    <property type="entry name" value="ASIALOGLYCOPROTEIN RECEPTOR 1-LIKE-RELATED"/>
    <property type="match status" value="1"/>
</dbReference>
<evidence type="ECO:0000256" key="4">
    <source>
        <dbReference type="SAM" id="Phobius"/>
    </source>
</evidence>
<protein>
    <submittedName>
        <fullName evidence="6">C-type lectin protein</fullName>
    </submittedName>
</protein>
<reference evidence="6" key="1">
    <citation type="journal article" date="2017" name="Vet. Pathol.">
        <title>Ranid Herpesvirus 3 and Proliferative Dermatitis in Free-Ranging Wild Common Frogs (Rana Temporaria).</title>
        <authorList>
            <person name="Origgi F.C."/>
            <person name="Schmidt B.R."/>
            <person name="Lohmann P."/>
            <person name="Otten P."/>
            <person name="Akdesir E."/>
            <person name="Gaschen V."/>
            <person name="Aguilar-Bultet L."/>
            <person name="Wahli T."/>
            <person name="Sattler U."/>
            <person name="Stoffel M.H."/>
        </authorList>
    </citation>
    <scope>NUCLEOTIDE SEQUENCE [LARGE SCALE GENOMIC DNA]</scope>
    <source>
        <strain evidence="6">FO1_2015</strain>
    </source>
</reference>
<dbReference type="InterPro" id="IPR016187">
    <property type="entry name" value="CTDL_fold"/>
</dbReference>
<dbReference type="Gene3D" id="3.10.100.10">
    <property type="entry name" value="Mannose-Binding Protein A, subunit A"/>
    <property type="match status" value="2"/>
</dbReference>
<dbReference type="PANTHER" id="PTHR46490">
    <property type="entry name" value="C-TYPE LECTIN DOMAIN FAMILY 12 MEMBER A-RELATED"/>
    <property type="match status" value="1"/>
</dbReference>
<evidence type="ECO:0000259" key="5">
    <source>
        <dbReference type="SMART" id="SM00034"/>
    </source>
</evidence>
<dbReference type="InterPro" id="IPR052309">
    <property type="entry name" value="C-type_Lectin_Domain_Fam1"/>
</dbReference>
<evidence type="ECO:0000313" key="6">
    <source>
        <dbReference type="EMBL" id="ARR28959.1"/>
    </source>
</evidence>
<feature type="transmembrane region" description="Helical" evidence="4">
    <location>
        <begin position="31"/>
        <end position="51"/>
    </location>
</feature>
<accession>A0A1X9T5H8</accession>
<feature type="domain" description="C-type lectin" evidence="5">
    <location>
        <begin position="218"/>
        <end position="331"/>
    </location>
</feature>
<dbReference type="KEGG" id="vg:32878293"/>
<dbReference type="Proteomes" id="UP000203507">
    <property type="component" value="Segment"/>
</dbReference>
<dbReference type="SMART" id="SM00034">
    <property type="entry name" value="CLECT"/>
    <property type="match status" value="2"/>
</dbReference>